<feature type="domain" description="eCIS core" evidence="2">
    <location>
        <begin position="76"/>
        <end position="153"/>
    </location>
</feature>
<dbReference type="Proteomes" id="UP000198531">
    <property type="component" value="Unassembled WGS sequence"/>
</dbReference>
<evidence type="ECO:0000256" key="1">
    <source>
        <dbReference type="SAM" id="MobiDB-lite"/>
    </source>
</evidence>
<accession>A0A1I6IQL8</accession>
<organism evidence="3 4">
    <name type="scientific">Halogeometricum rufum</name>
    <dbReference type="NCBI Taxonomy" id="553469"/>
    <lineage>
        <taxon>Archaea</taxon>
        <taxon>Methanobacteriati</taxon>
        <taxon>Methanobacteriota</taxon>
        <taxon>Stenosarchaea group</taxon>
        <taxon>Halobacteria</taxon>
        <taxon>Halobacteriales</taxon>
        <taxon>Haloferacaceae</taxon>
        <taxon>Halogeometricum</taxon>
    </lineage>
</organism>
<feature type="region of interest" description="Disordered" evidence="1">
    <location>
        <begin position="1"/>
        <end position="82"/>
    </location>
</feature>
<protein>
    <recommendedName>
        <fullName evidence="2">eCIS core domain-containing protein</fullName>
    </recommendedName>
</protein>
<sequence length="1138" mass="125731">MVTTPERSPDGVGTDAGHGSTETTDAGETDARESDSGLSTEGESGAAVVRRASDAPATGSGEGLSPRGTASGGGEPIPPSVRAFFEPRFGRDFGHVRLHTGGRAAAASEALDARAFTYGSDIYFGANQYDSETSSGRELIAHELAHVEQQSNGGVPEVRRQSESDAGPEDEDAGQTLGDVEQSQLTSRGIQLDAAQESTLAATFPNGFMLGEERPVYVLGIGNTGTQSLRLPAIRIQQPPPLRAGVEVILFKVDKGRSILLRSVGGTGPDVVLDAGTGTDITGRSDDVRRLTETFRRASARGMIGNFVNFRVSHIDTDHFNAIESFLRASQLQRATIEITTQQLRQVSHAGWSSLEMSLRTGQEIVEIDVLGAGRRLGPSGGQVHERRAVVGNMEITEYRSVEAHRQLTETDRRTFDKNRTSPVTIVKDLVTGDRWLFGADARQRQFSESVDAVGQAALSRLLGAGGFHLRGVEQEHHGGAITTGPDVKGMIRKLRLTFEASDGTTRFFTQTSESFASGASASIRFLDLAGVNVERVTTDPSPEGRSEVIRGRGRTMETVQFDARSFTRVTEFVRTHEGELMRAAATRHETVMLRQRAEALHEAYSQGGAPARLRSSAEQIKQGLEVVERQTWARVDALFSAMESAAEGRQGMRAGRDMSIVTSALAAIRRHVESARLETFRRDIEIHENSLNAYGRAFQTMFSMFRAVQTEQWREVNRLRGVYESRLAEARAVLGQAEVHEHVRSAWKATRSHWTGEQIQRVAAQLGRATFAHRLMMSEFRVELLQSLGRQMRLNEMMSQAMHGGITGGRVSAPMRSRVGAGALAALEVIRIGVELAETAHQASIAKEAAEERARATGARTAMWWIRQGVRPTLALVKRGFWGGYDVVSGALTQEQILRVASGESIEATVPEYEKVVVTGVDSAELERVVYSQYLQSQTLEDWTRFNAGYPSDEAFKKFGDDWGVRLWDREEGEYRYVYDSAIQRPLNELHAHLERAQQARFERDVETSEEGSVRTVEDTGIVQDLRRVYVFSSGGSLRKLDFDDVEPRFLRVGTQTVRGKQYALVRAVDMRTFRRLSRYYWREYSHSVIGQHYSGPVYDVYRNAEGYALVHEDELTLTAGSRRFESEIRSRAGQSE</sequence>
<reference evidence="4" key="1">
    <citation type="submission" date="2016-10" db="EMBL/GenBank/DDBJ databases">
        <authorList>
            <person name="Varghese N."/>
            <person name="Submissions S."/>
        </authorList>
    </citation>
    <scope>NUCLEOTIDE SEQUENCE [LARGE SCALE GENOMIC DNA]</scope>
    <source>
        <strain evidence="4">CGMCC 1.7736</strain>
    </source>
</reference>
<dbReference type="EMBL" id="FOYT01000004">
    <property type="protein sequence ID" value="SFR69023.1"/>
    <property type="molecule type" value="Genomic_DNA"/>
</dbReference>
<dbReference type="InterPro" id="IPR025295">
    <property type="entry name" value="eCIS_core_dom"/>
</dbReference>
<dbReference type="STRING" id="553469.SAMN04487947_3545"/>
<feature type="region of interest" description="Disordered" evidence="1">
    <location>
        <begin position="147"/>
        <end position="176"/>
    </location>
</feature>
<dbReference type="Pfam" id="PF13699">
    <property type="entry name" value="eCIS_core"/>
    <property type="match status" value="1"/>
</dbReference>
<evidence type="ECO:0000313" key="3">
    <source>
        <dbReference type="EMBL" id="SFR69023.1"/>
    </source>
</evidence>
<dbReference type="AlphaFoldDB" id="A0A1I6IQL8"/>
<evidence type="ECO:0000313" key="4">
    <source>
        <dbReference type="Proteomes" id="UP000198531"/>
    </source>
</evidence>
<gene>
    <name evidence="3" type="ORF">SAMN04487947_3545</name>
</gene>
<evidence type="ECO:0000259" key="2">
    <source>
        <dbReference type="Pfam" id="PF13699"/>
    </source>
</evidence>
<name>A0A1I6IQL8_9EURY</name>
<proteinExistence type="predicted"/>
<keyword evidence="4" id="KW-1185">Reference proteome</keyword>